<feature type="domain" description="DUF6487" evidence="1">
    <location>
        <begin position="1"/>
        <end position="61"/>
    </location>
</feature>
<name>A0A6H0UGX7_9LACT</name>
<evidence type="ECO:0000313" key="3">
    <source>
        <dbReference type="Proteomes" id="UP000501945"/>
    </source>
</evidence>
<reference evidence="2 3" key="1">
    <citation type="submission" date="2019-12" db="EMBL/GenBank/DDBJ databases">
        <title>Whole genome sequences of Lactococcus raffinolactis strains isolated from sewage.</title>
        <authorList>
            <person name="Ybazeta G."/>
            <person name="Ross M."/>
            <person name="Brabant-Kirwan D."/>
            <person name="Saleh M."/>
            <person name="Dillon J.A."/>
            <person name="Splinter K."/>
            <person name="Nokhbeh R."/>
        </authorList>
    </citation>
    <scope>NUCLEOTIDE SEQUENCE [LARGE SCALE GENOMIC DNA]</scope>
    <source>
        <strain evidence="2 3">Lr_19_5</strain>
        <plasmid evidence="3">plraf_19_5_1</plasmid>
    </source>
</reference>
<accession>A0A6H0UGX7</accession>
<geneLocation type="plasmid" evidence="3">
    <name>plraf_19_5_1</name>
</geneLocation>
<evidence type="ECO:0000313" key="2">
    <source>
        <dbReference type="EMBL" id="QIW55062.1"/>
    </source>
</evidence>
<proteinExistence type="predicted"/>
<sequence>MAKGYIYGDRYALKWQAEDEKLFARIWSKGGIPLKKNTKFGRSKTESFVCNTCEVITIDLKTQKA</sequence>
<dbReference type="Proteomes" id="UP000501945">
    <property type="component" value="Plasmid pLraf_19_5_1"/>
</dbReference>
<dbReference type="InterPro" id="IPR045504">
    <property type="entry name" value="DUF6487"/>
</dbReference>
<dbReference type="Pfam" id="PF20097">
    <property type="entry name" value="DUF6487"/>
    <property type="match status" value="1"/>
</dbReference>
<organism evidence="2 3">
    <name type="scientific">Pseudolactococcus raffinolactis</name>
    <dbReference type="NCBI Taxonomy" id="1366"/>
    <lineage>
        <taxon>Bacteria</taxon>
        <taxon>Bacillati</taxon>
        <taxon>Bacillota</taxon>
        <taxon>Bacilli</taxon>
        <taxon>Lactobacillales</taxon>
        <taxon>Streptococcaceae</taxon>
        <taxon>Pseudolactococcus</taxon>
    </lineage>
</organism>
<keyword evidence="2" id="KW-0614">Plasmid</keyword>
<gene>
    <name evidence="2" type="ORF">GU336_12815</name>
</gene>
<dbReference type="EMBL" id="CP047617">
    <property type="protein sequence ID" value="QIW55062.1"/>
    <property type="molecule type" value="Genomic_DNA"/>
</dbReference>
<dbReference type="AlphaFoldDB" id="A0A6H0UGX7"/>
<evidence type="ECO:0000259" key="1">
    <source>
        <dbReference type="Pfam" id="PF20097"/>
    </source>
</evidence>
<protein>
    <recommendedName>
        <fullName evidence="1">DUF6487 domain-containing protein</fullName>
    </recommendedName>
</protein>